<dbReference type="PANTHER" id="PTHR31121">
    <property type="entry name" value="ALPHA-1,2 MANNOSYLTRANSFERASE KTR1"/>
    <property type="match status" value="1"/>
</dbReference>
<keyword evidence="3" id="KW-0808">Transferase</keyword>
<dbReference type="Pfam" id="PF01793">
    <property type="entry name" value="Glyco_transf_15"/>
    <property type="match status" value="1"/>
</dbReference>
<dbReference type="GO" id="GO:0016020">
    <property type="term" value="C:membrane"/>
    <property type="evidence" value="ECO:0007669"/>
    <property type="project" value="InterPro"/>
</dbReference>
<evidence type="ECO:0000256" key="2">
    <source>
        <dbReference type="ARBA" id="ARBA00022676"/>
    </source>
</evidence>
<evidence type="ECO:0000256" key="5">
    <source>
        <dbReference type="SAM" id="MobiDB-lite"/>
    </source>
</evidence>
<keyword evidence="6" id="KW-0812">Transmembrane</keyword>
<dbReference type="GO" id="GO:0000032">
    <property type="term" value="P:cell wall mannoprotein biosynthetic process"/>
    <property type="evidence" value="ECO:0007669"/>
    <property type="project" value="TreeGrafter"/>
</dbReference>
<dbReference type="RefSeq" id="XP_033458894.1">
    <property type="nucleotide sequence ID" value="XM_033601544.1"/>
</dbReference>
<protein>
    <submittedName>
        <fullName evidence="8">Glycosyltransferase family 15 protein</fullName>
    </submittedName>
</protein>
<sequence>MAGGTRLFRYIVIAFVALITILYLTGSSNSATREQFKSATDKLRTQGSNLLNTGSRKTPGTKGELAHSDTADTSPNPYADSTPPHNVLSSGSGKPAPGPRMNATFVTLARNSDVWEISQSIRHVEDRFNRNYNYDWVFLNDKPFDDTFKRITTALTSGRARYGLIGPEHWGYPEYIDQEKAARVREDMKRRQIIYGDSESYRHMCRYESGLFFQHPLMLEYEWYWRVEPSVKLFCDVAYDPFAYMAQHGKKYSFTISLYEYAETIETLWESVTKFIKKHPQHIAPNNAMDFISDDGGVKYNMCHFWSNFEIGNLNWLRGPAYTDYFNFLDREGGFFYERWGDAPVHSIAAALMLNKTEIHFFNDIAYYHVPFTHCPTGEQLRVDLKCSCDPGENFDWNGYSCTGRWFDINGMKRPAGYEKEN</sequence>
<dbReference type="GO" id="GO:0006487">
    <property type="term" value="P:protein N-linked glycosylation"/>
    <property type="evidence" value="ECO:0007669"/>
    <property type="project" value="TreeGrafter"/>
</dbReference>
<dbReference type="FunFam" id="3.90.550.10:FF:000051">
    <property type="entry name" value="Alpha-1,2-mannosyltransferase (Ktr4)"/>
    <property type="match status" value="1"/>
</dbReference>
<dbReference type="GeneID" id="54359344"/>
<feature type="compositionally biased region" description="Polar residues" evidence="5">
    <location>
        <begin position="45"/>
        <end position="58"/>
    </location>
</feature>
<feature type="region of interest" description="Disordered" evidence="5">
    <location>
        <begin position="37"/>
        <end position="102"/>
    </location>
</feature>
<reference evidence="8" key="2">
    <citation type="submission" date="2020-04" db="EMBL/GenBank/DDBJ databases">
        <authorList>
            <consortium name="NCBI Genome Project"/>
        </authorList>
    </citation>
    <scope>NUCLEOTIDE SEQUENCE</scope>
    <source>
        <strain evidence="8">CBS 342.82</strain>
    </source>
</reference>
<keyword evidence="2" id="KW-0328">Glycosyltransferase</keyword>
<evidence type="ECO:0000256" key="4">
    <source>
        <dbReference type="PIRSR" id="PIRSR018153-1"/>
    </source>
</evidence>
<name>A0A6J3M1S9_9PEZI</name>
<proteinExistence type="inferred from homology"/>
<dbReference type="GO" id="GO:0000026">
    <property type="term" value="F:alpha-1,2-mannosyltransferase activity"/>
    <property type="evidence" value="ECO:0007669"/>
    <property type="project" value="TreeGrafter"/>
</dbReference>
<feature type="compositionally biased region" description="Polar residues" evidence="5">
    <location>
        <begin position="83"/>
        <end position="92"/>
    </location>
</feature>
<evidence type="ECO:0000256" key="1">
    <source>
        <dbReference type="ARBA" id="ARBA00007677"/>
    </source>
</evidence>
<keyword evidence="6" id="KW-1133">Transmembrane helix</keyword>
<feature type="active site" description="Nucleophile" evidence="4">
    <location>
        <position position="310"/>
    </location>
</feature>
<dbReference type="OrthoDB" id="439943at2759"/>
<dbReference type="PANTHER" id="PTHR31121:SF6">
    <property type="entry name" value="ALPHA-1,2 MANNOSYLTRANSFERASE KTR1"/>
    <property type="match status" value="1"/>
</dbReference>
<keyword evidence="7" id="KW-1185">Reference proteome</keyword>
<accession>A0A6J3M1S9</accession>
<dbReference type="AlphaFoldDB" id="A0A6J3M1S9"/>
<dbReference type="InterPro" id="IPR029044">
    <property type="entry name" value="Nucleotide-diphossugar_trans"/>
</dbReference>
<reference evidence="8" key="3">
    <citation type="submission" date="2025-08" db="UniProtKB">
        <authorList>
            <consortium name="RefSeq"/>
        </authorList>
    </citation>
    <scope>IDENTIFICATION</scope>
    <source>
        <strain evidence="8">CBS 342.82</strain>
    </source>
</reference>
<dbReference type="SUPFAM" id="SSF53448">
    <property type="entry name" value="Nucleotide-diphospho-sugar transferases"/>
    <property type="match status" value="1"/>
</dbReference>
<evidence type="ECO:0000313" key="7">
    <source>
        <dbReference type="Proteomes" id="UP000504637"/>
    </source>
</evidence>
<gene>
    <name evidence="8" type="ORF">K489DRAFT_321374</name>
</gene>
<feature type="transmembrane region" description="Helical" evidence="6">
    <location>
        <begin position="7"/>
        <end position="26"/>
    </location>
</feature>
<dbReference type="GO" id="GO:0005794">
    <property type="term" value="C:Golgi apparatus"/>
    <property type="evidence" value="ECO:0007669"/>
    <property type="project" value="TreeGrafter"/>
</dbReference>
<dbReference type="InterPro" id="IPR002685">
    <property type="entry name" value="Glyco_trans_15"/>
</dbReference>
<evidence type="ECO:0000256" key="6">
    <source>
        <dbReference type="SAM" id="Phobius"/>
    </source>
</evidence>
<dbReference type="PIRSF" id="PIRSF018153">
    <property type="entry name" value="Glyco_trans_15"/>
    <property type="match status" value="1"/>
</dbReference>
<dbReference type="Gene3D" id="3.90.550.10">
    <property type="entry name" value="Spore Coat Polysaccharide Biosynthesis Protein SpsA, Chain A"/>
    <property type="match status" value="1"/>
</dbReference>
<comment type="similarity">
    <text evidence="1">Belongs to the glycosyltransferase 15 family.</text>
</comment>
<dbReference type="Proteomes" id="UP000504637">
    <property type="component" value="Unplaced"/>
</dbReference>
<dbReference type="GO" id="GO:0006493">
    <property type="term" value="P:protein O-linked glycosylation"/>
    <property type="evidence" value="ECO:0007669"/>
    <property type="project" value="TreeGrafter"/>
</dbReference>
<keyword evidence="6" id="KW-0472">Membrane</keyword>
<organism evidence="8">
    <name type="scientific">Dissoconium aciculare CBS 342.82</name>
    <dbReference type="NCBI Taxonomy" id="1314786"/>
    <lineage>
        <taxon>Eukaryota</taxon>
        <taxon>Fungi</taxon>
        <taxon>Dikarya</taxon>
        <taxon>Ascomycota</taxon>
        <taxon>Pezizomycotina</taxon>
        <taxon>Dothideomycetes</taxon>
        <taxon>Dothideomycetidae</taxon>
        <taxon>Mycosphaerellales</taxon>
        <taxon>Dissoconiaceae</taxon>
        <taxon>Dissoconium</taxon>
    </lineage>
</organism>
<evidence type="ECO:0000313" key="8">
    <source>
        <dbReference type="RefSeq" id="XP_033458894.1"/>
    </source>
</evidence>
<evidence type="ECO:0000256" key="3">
    <source>
        <dbReference type="ARBA" id="ARBA00022679"/>
    </source>
</evidence>
<reference evidence="8" key="1">
    <citation type="submission" date="2020-01" db="EMBL/GenBank/DDBJ databases">
        <authorList>
            <consortium name="DOE Joint Genome Institute"/>
            <person name="Haridas S."/>
            <person name="Albert R."/>
            <person name="Binder M."/>
            <person name="Bloem J."/>
            <person name="Labutti K."/>
            <person name="Salamov A."/>
            <person name="Andreopoulos B."/>
            <person name="Baker S.E."/>
            <person name="Barry K."/>
            <person name="Bills G."/>
            <person name="Bluhm B.H."/>
            <person name="Cannon C."/>
            <person name="Castanera R."/>
            <person name="Culley D.E."/>
            <person name="Daum C."/>
            <person name="Ezra D."/>
            <person name="Gonzalez J.B."/>
            <person name="Henrissat B."/>
            <person name="Kuo A."/>
            <person name="Liang C."/>
            <person name="Lipzen A."/>
            <person name="Lutzoni F."/>
            <person name="Magnuson J."/>
            <person name="Mondo S."/>
            <person name="Nolan M."/>
            <person name="Ohm R."/>
            <person name="Pangilinan J."/>
            <person name="Park H.-J."/>
            <person name="Ramirez L."/>
            <person name="Alfaro M."/>
            <person name="Sun H."/>
            <person name="Tritt A."/>
            <person name="Yoshinaga Y."/>
            <person name="Zwiers L.-H."/>
            <person name="Turgeon B.G."/>
            <person name="Goodwin S.B."/>
            <person name="Spatafora J.W."/>
            <person name="Crous P.W."/>
            <person name="Grigoriev I.V."/>
        </authorList>
    </citation>
    <scope>NUCLEOTIDE SEQUENCE</scope>
    <source>
        <strain evidence="8">CBS 342.82</strain>
    </source>
</reference>